<dbReference type="Proteomes" id="UP000298652">
    <property type="component" value="Chromosome 7"/>
</dbReference>
<dbReference type="AlphaFoldDB" id="A0A4U6TPW6"/>
<proteinExistence type="predicted"/>
<organism evidence="2 3">
    <name type="scientific">Setaria viridis</name>
    <name type="common">Green bristlegrass</name>
    <name type="synonym">Setaria italica subsp. viridis</name>
    <dbReference type="NCBI Taxonomy" id="4556"/>
    <lineage>
        <taxon>Eukaryota</taxon>
        <taxon>Viridiplantae</taxon>
        <taxon>Streptophyta</taxon>
        <taxon>Embryophyta</taxon>
        <taxon>Tracheophyta</taxon>
        <taxon>Spermatophyta</taxon>
        <taxon>Magnoliopsida</taxon>
        <taxon>Liliopsida</taxon>
        <taxon>Poales</taxon>
        <taxon>Poaceae</taxon>
        <taxon>PACMAD clade</taxon>
        <taxon>Panicoideae</taxon>
        <taxon>Panicodae</taxon>
        <taxon>Paniceae</taxon>
        <taxon>Cenchrinae</taxon>
        <taxon>Setaria</taxon>
    </lineage>
</organism>
<protein>
    <submittedName>
        <fullName evidence="2">Uncharacterized protein</fullName>
    </submittedName>
</protein>
<reference evidence="2" key="1">
    <citation type="submission" date="2019-03" db="EMBL/GenBank/DDBJ databases">
        <title>WGS assembly of Setaria viridis.</title>
        <authorList>
            <person name="Huang P."/>
            <person name="Jenkins J."/>
            <person name="Grimwood J."/>
            <person name="Barry K."/>
            <person name="Healey A."/>
            <person name="Mamidi S."/>
            <person name="Sreedasyam A."/>
            <person name="Shu S."/>
            <person name="Feldman M."/>
            <person name="Wu J."/>
            <person name="Yu Y."/>
            <person name="Chen C."/>
            <person name="Johnson J."/>
            <person name="Rokhsar D."/>
            <person name="Baxter I."/>
            <person name="Schmutz J."/>
            <person name="Brutnell T."/>
            <person name="Kellogg E."/>
        </authorList>
    </citation>
    <scope>NUCLEOTIDE SEQUENCE [LARGE SCALE GENOMIC DNA]</scope>
</reference>
<feature type="signal peptide" evidence="1">
    <location>
        <begin position="1"/>
        <end position="15"/>
    </location>
</feature>
<keyword evidence="1" id="KW-0732">Signal</keyword>
<evidence type="ECO:0000313" key="3">
    <source>
        <dbReference type="Proteomes" id="UP000298652"/>
    </source>
</evidence>
<accession>A0A4U6TPW6</accession>
<evidence type="ECO:0000313" key="2">
    <source>
        <dbReference type="EMBL" id="TKW03952.1"/>
    </source>
</evidence>
<dbReference type="EMBL" id="CM016558">
    <property type="protein sequence ID" value="TKW03952.1"/>
    <property type="molecule type" value="Genomic_DNA"/>
</dbReference>
<feature type="chain" id="PRO_5020566438" evidence="1">
    <location>
        <begin position="16"/>
        <end position="44"/>
    </location>
</feature>
<evidence type="ECO:0000256" key="1">
    <source>
        <dbReference type="SAM" id="SignalP"/>
    </source>
</evidence>
<sequence length="44" mass="5313">MMLILLLFFVIHMHSKMDCSFYTRNENFTKKFLVVTSKLMIIKV</sequence>
<keyword evidence="3" id="KW-1185">Reference proteome</keyword>
<gene>
    <name evidence="2" type="ORF">SEVIR_7G077066v2</name>
</gene>
<name>A0A4U6TPW6_SETVI</name>
<dbReference type="Gramene" id="TKW03952">
    <property type="protein sequence ID" value="TKW03952"/>
    <property type="gene ID" value="SEVIR_7G077066v2"/>
</dbReference>